<accession>A0ABN0AC83</accession>
<dbReference type="CDD" id="cd00090">
    <property type="entry name" value="HTH_ARSR"/>
    <property type="match status" value="1"/>
</dbReference>
<feature type="domain" description="HTH marR-type" evidence="1">
    <location>
        <begin position="24"/>
        <end position="159"/>
    </location>
</feature>
<dbReference type="InterPro" id="IPR011991">
    <property type="entry name" value="ArsR-like_HTH"/>
</dbReference>
<dbReference type="PANTHER" id="PTHR33164">
    <property type="entry name" value="TRANSCRIPTIONAL REGULATOR, MARR FAMILY"/>
    <property type="match status" value="1"/>
</dbReference>
<evidence type="ECO:0000313" key="3">
    <source>
        <dbReference type="Proteomes" id="UP000006015"/>
    </source>
</evidence>
<dbReference type="Proteomes" id="UP000006015">
    <property type="component" value="Unassembled WGS sequence"/>
</dbReference>
<dbReference type="InterPro" id="IPR000835">
    <property type="entry name" value="HTH_MarR-typ"/>
</dbReference>
<evidence type="ECO:0000313" key="2">
    <source>
        <dbReference type="EMBL" id="EFG80368.1"/>
    </source>
</evidence>
<evidence type="ECO:0000259" key="1">
    <source>
        <dbReference type="PROSITE" id="PS50995"/>
    </source>
</evidence>
<dbReference type="SUPFAM" id="SSF46785">
    <property type="entry name" value="Winged helix' DNA-binding domain"/>
    <property type="match status" value="1"/>
</dbReference>
<keyword evidence="3" id="KW-1185">Reference proteome</keyword>
<name>A0ABN0AC83_CORAM</name>
<dbReference type="EMBL" id="ADNS01000031">
    <property type="protein sequence ID" value="EFG80368.1"/>
    <property type="molecule type" value="Genomic_DNA"/>
</dbReference>
<sequence>MAATSFDSIAEGHRQWEKHNSLESADGLATLTTAVRMAEILVQGAEDVLKPFGITFGHFELLTMLVYSRRGGLPMSKIGARLQLAPASLTHNVSKLEDAGLVERSRDPKDKRSTLVSITDQGIALSGAASPAIDDYFANLPMDKADQDAVRRIGAALRSQAGDKVDKTF</sequence>
<organism evidence="2 3">
    <name type="scientific">Corynebacterium ammoniagenes DSM 20306</name>
    <dbReference type="NCBI Taxonomy" id="649754"/>
    <lineage>
        <taxon>Bacteria</taxon>
        <taxon>Bacillati</taxon>
        <taxon>Actinomycetota</taxon>
        <taxon>Actinomycetes</taxon>
        <taxon>Mycobacteriales</taxon>
        <taxon>Corynebacteriaceae</taxon>
        <taxon>Corynebacterium</taxon>
    </lineage>
</organism>
<proteinExistence type="predicted"/>
<dbReference type="InterPro" id="IPR036390">
    <property type="entry name" value="WH_DNA-bd_sf"/>
</dbReference>
<dbReference type="PRINTS" id="PR00598">
    <property type="entry name" value="HTHMARR"/>
</dbReference>
<dbReference type="Pfam" id="PF01047">
    <property type="entry name" value="MarR"/>
    <property type="match status" value="1"/>
</dbReference>
<dbReference type="Gene3D" id="1.10.10.10">
    <property type="entry name" value="Winged helix-like DNA-binding domain superfamily/Winged helix DNA-binding domain"/>
    <property type="match status" value="1"/>
</dbReference>
<gene>
    <name evidence="2" type="ORF">HMPREF0281_02462</name>
</gene>
<dbReference type="PANTHER" id="PTHR33164:SF101">
    <property type="entry name" value="TRANSCRIPTIONAL REPRESSOR MPRA"/>
    <property type="match status" value="1"/>
</dbReference>
<reference evidence="2 3" key="1">
    <citation type="submission" date="2010-04" db="EMBL/GenBank/DDBJ databases">
        <authorList>
            <person name="Weinstock G."/>
            <person name="Sodergren E."/>
            <person name="Clifton S."/>
            <person name="Fulton L."/>
            <person name="Fulton B."/>
            <person name="Courtney L."/>
            <person name="Fronick C."/>
            <person name="Harrison M."/>
            <person name="Strong C."/>
            <person name="Farmer C."/>
            <person name="Delahaunty K."/>
            <person name="Markovic C."/>
            <person name="Hall O."/>
            <person name="Minx P."/>
            <person name="Tomlinson C."/>
            <person name="Mitreva M."/>
            <person name="Hou S."/>
            <person name="Wollam A."/>
            <person name="Pepin K.H."/>
            <person name="Johnson M."/>
            <person name="Bhonagiri V."/>
            <person name="Zhang X."/>
            <person name="Suruliraj S."/>
            <person name="Warren W."/>
            <person name="Chinwalla A."/>
            <person name="Mardis E.R."/>
            <person name="Wilson R.K."/>
        </authorList>
    </citation>
    <scope>NUCLEOTIDE SEQUENCE [LARGE SCALE GENOMIC DNA]</scope>
    <source>
        <strain evidence="2 3">DSM 20306</strain>
    </source>
</reference>
<dbReference type="PROSITE" id="PS50995">
    <property type="entry name" value="HTH_MARR_2"/>
    <property type="match status" value="1"/>
</dbReference>
<dbReference type="InterPro" id="IPR039422">
    <property type="entry name" value="MarR/SlyA-like"/>
</dbReference>
<protein>
    <submittedName>
        <fullName evidence="2">Transcriptional regulator, MarR family</fullName>
    </submittedName>
</protein>
<dbReference type="SMART" id="SM00347">
    <property type="entry name" value="HTH_MARR"/>
    <property type="match status" value="1"/>
</dbReference>
<dbReference type="InterPro" id="IPR036388">
    <property type="entry name" value="WH-like_DNA-bd_sf"/>
</dbReference>
<comment type="caution">
    <text evidence="2">The sequence shown here is derived from an EMBL/GenBank/DDBJ whole genome shotgun (WGS) entry which is preliminary data.</text>
</comment>